<keyword evidence="3" id="KW-1185">Reference proteome</keyword>
<organism evidence="2 3">
    <name type="scientific">Corallococcus praedator</name>
    <dbReference type="NCBI Taxonomy" id="2316724"/>
    <lineage>
        <taxon>Bacteria</taxon>
        <taxon>Pseudomonadati</taxon>
        <taxon>Myxococcota</taxon>
        <taxon>Myxococcia</taxon>
        <taxon>Myxococcales</taxon>
        <taxon>Cystobacterineae</taxon>
        <taxon>Myxococcaceae</taxon>
        <taxon>Corallococcus</taxon>
    </lineage>
</organism>
<feature type="transmembrane region" description="Helical" evidence="1">
    <location>
        <begin position="58"/>
        <end position="76"/>
    </location>
</feature>
<proteinExistence type="predicted"/>
<feature type="transmembrane region" description="Helical" evidence="1">
    <location>
        <begin position="83"/>
        <end position="103"/>
    </location>
</feature>
<name>A0ABX9Q3A1_9BACT</name>
<keyword evidence="1" id="KW-1133">Transmembrane helix</keyword>
<reference evidence="2 3" key="1">
    <citation type="submission" date="2018-09" db="EMBL/GenBank/DDBJ databases">
        <authorList>
            <person name="Livingstone P.G."/>
            <person name="Whitworth D.E."/>
        </authorList>
    </citation>
    <scope>NUCLEOTIDE SEQUENCE [LARGE SCALE GENOMIC DNA]</scope>
    <source>
        <strain evidence="2 3">CA031B</strain>
    </source>
</reference>
<protein>
    <submittedName>
        <fullName evidence="2">Uncharacterized protein</fullName>
    </submittedName>
</protein>
<dbReference type="RefSeq" id="WP_147452686.1">
    <property type="nucleotide sequence ID" value="NZ_RAWI01000917.1"/>
</dbReference>
<keyword evidence="1" id="KW-0812">Transmembrane</keyword>
<gene>
    <name evidence="2" type="ORF">D7Y13_42430</name>
</gene>
<feature type="transmembrane region" description="Helical" evidence="1">
    <location>
        <begin position="30"/>
        <end position="52"/>
    </location>
</feature>
<accession>A0ABX9Q3A1</accession>
<evidence type="ECO:0000313" key="2">
    <source>
        <dbReference type="EMBL" id="RKH85265.1"/>
    </source>
</evidence>
<comment type="caution">
    <text evidence="2">The sequence shown here is derived from an EMBL/GenBank/DDBJ whole genome shotgun (WGS) entry which is preliminary data.</text>
</comment>
<evidence type="ECO:0000256" key="1">
    <source>
        <dbReference type="SAM" id="Phobius"/>
    </source>
</evidence>
<feature type="non-terminal residue" evidence="2">
    <location>
        <position position="105"/>
    </location>
</feature>
<keyword evidence="1" id="KW-0472">Membrane</keyword>
<dbReference type="Proteomes" id="UP000278907">
    <property type="component" value="Unassembled WGS sequence"/>
</dbReference>
<sequence length="105" mass="11001">MSSTAEFDPATEVLLEDTRARRPARLGGRALWASVADGGVFLVVAAALLLLYDSTATASPLLVLALVGAYALAYNVDFEVGPGLAVATQLVFVPMLFLLPLQLVP</sequence>
<evidence type="ECO:0000313" key="3">
    <source>
        <dbReference type="Proteomes" id="UP000278907"/>
    </source>
</evidence>
<dbReference type="EMBL" id="RAWI01000917">
    <property type="protein sequence ID" value="RKH85265.1"/>
    <property type="molecule type" value="Genomic_DNA"/>
</dbReference>